<gene>
    <name evidence="11" type="ORF">DF223_06640</name>
</gene>
<protein>
    <recommendedName>
        <fullName evidence="2">histidine kinase</fullName>
        <ecNumber evidence="2">2.7.13.3</ecNumber>
    </recommendedName>
</protein>
<evidence type="ECO:0000256" key="8">
    <source>
        <dbReference type="ARBA" id="ARBA00023012"/>
    </source>
</evidence>
<keyword evidence="12" id="KW-1185">Reference proteome</keyword>
<feature type="transmembrane region" description="Helical" evidence="9">
    <location>
        <begin position="153"/>
        <end position="170"/>
    </location>
</feature>
<name>A0A2U1TEQ9_9MICO</name>
<feature type="transmembrane region" description="Helical" evidence="9">
    <location>
        <begin position="127"/>
        <end position="147"/>
    </location>
</feature>
<keyword evidence="9" id="KW-0472">Membrane</keyword>
<dbReference type="EC" id="2.7.13.3" evidence="2"/>
<keyword evidence="7" id="KW-0067">ATP-binding</keyword>
<dbReference type="Pfam" id="PF02518">
    <property type="entry name" value="HATPase_c"/>
    <property type="match status" value="1"/>
</dbReference>
<dbReference type="AlphaFoldDB" id="A0A2U1TEQ9"/>
<sequence length="401" mass="42138">MDAARTGQGGAQRYAGPAGPAGPGFRGLPPAARLWFPVIVSFLVQVPPTLFILWRTGTYTAGEAALAFALAAASPLLLIGARRFPGPVVAAVAAVAVADLLLAPFVGPPTVALAFAIVSGIFRGARVWVYASVVIGWLAAVIGGSLLGMDWNPVRIAFATAGLAFLVALAEGARTRREHMSQVRLQSMQHRAEVEQAERMRIARELHDVLAHSLSQIYVQAGVGLHLMDTQPEKTRESLSNIKSSSKTALDEVRGVLAFLRSDSLDPVSLTPEPGLSALPQLIDSFRAQGIEVSFVSSLTELPSATVQLALYRVAQESLTNVLRHARASKASVVLEDVGDSIRLRVADDGAGMQQSARDASSGSGLLGMAERAALLGGTLDVGNTPQGGFAVTVTVPREQK</sequence>
<evidence type="ECO:0000256" key="4">
    <source>
        <dbReference type="ARBA" id="ARBA00022679"/>
    </source>
</evidence>
<dbReference type="SUPFAM" id="SSF55874">
    <property type="entry name" value="ATPase domain of HSP90 chaperone/DNA topoisomerase II/histidine kinase"/>
    <property type="match status" value="1"/>
</dbReference>
<dbReference type="RefSeq" id="WP_108962632.1">
    <property type="nucleotide sequence ID" value="NZ_QEFB01000005.1"/>
</dbReference>
<dbReference type="EMBL" id="QEFB01000005">
    <property type="protein sequence ID" value="PWC07300.1"/>
    <property type="molecule type" value="Genomic_DNA"/>
</dbReference>
<dbReference type="GO" id="GO:0005524">
    <property type="term" value="F:ATP binding"/>
    <property type="evidence" value="ECO:0007669"/>
    <property type="project" value="UniProtKB-KW"/>
</dbReference>
<evidence type="ECO:0000313" key="12">
    <source>
        <dbReference type="Proteomes" id="UP000244962"/>
    </source>
</evidence>
<dbReference type="GO" id="GO:0016020">
    <property type="term" value="C:membrane"/>
    <property type="evidence" value="ECO:0007669"/>
    <property type="project" value="InterPro"/>
</dbReference>
<feature type="domain" description="Histidine kinase" evidence="10">
    <location>
        <begin position="209"/>
        <end position="400"/>
    </location>
</feature>
<dbReference type="GO" id="GO:0000155">
    <property type="term" value="F:phosphorelay sensor kinase activity"/>
    <property type="evidence" value="ECO:0007669"/>
    <property type="project" value="InterPro"/>
</dbReference>
<accession>A0A2U1TEQ9</accession>
<evidence type="ECO:0000259" key="10">
    <source>
        <dbReference type="PROSITE" id="PS50109"/>
    </source>
</evidence>
<feature type="transmembrane region" description="Helical" evidence="9">
    <location>
        <begin position="65"/>
        <end position="82"/>
    </location>
</feature>
<feature type="transmembrane region" description="Helical" evidence="9">
    <location>
        <begin position="88"/>
        <end position="115"/>
    </location>
</feature>
<organism evidence="11 12">
    <name type="scientific">Mycetocola zhujimingii</name>
    <dbReference type="NCBI Taxonomy" id="2079792"/>
    <lineage>
        <taxon>Bacteria</taxon>
        <taxon>Bacillati</taxon>
        <taxon>Actinomycetota</taxon>
        <taxon>Actinomycetes</taxon>
        <taxon>Micrococcales</taxon>
        <taxon>Microbacteriaceae</taxon>
        <taxon>Mycetocola</taxon>
    </lineage>
</organism>
<evidence type="ECO:0000256" key="7">
    <source>
        <dbReference type="ARBA" id="ARBA00022840"/>
    </source>
</evidence>
<keyword evidence="4" id="KW-0808">Transferase</keyword>
<evidence type="ECO:0000256" key="1">
    <source>
        <dbReference type="ARBA" id="ARBA00000085"/>
    </source>
</evidence>
<keyword evidence="9" id="KW-0812">Transmembrane</keyword>
<dbReference type="Gene3D" id="3.30.565.10">
    <property type="entry name" value="Histidine kinase-like ATPase, C-terminal domain"/>
    <property type="match status" value="1"/>
</dbReference>
<dbReference type="Gene3D" id="1.20.5.1930">
    <property type="match status" value="1"/>
</dbReference>
<keyword evidence="5" id="KW-0547">Nucleotide-binding</keyword>
<keyword evidence="9" id="KW-1133">Transmembrane helix</keyword>
<evidence type="ECO:0000256" key="9">
    <source>
        <dbReference type="SAM" id="Phobius"/>
    </source>
</evidence>
<dbReference type="InterPro" id="IPR050482">
    <property type="entry name" value="Sensor_HK_TwoCompSys"/>
</dbReference>
<feature type="transmembrane region" description="Helical" evidence="9">
    <location>
        <begin position="34"/>
        <end position="53"/>
    </location>
</feature>
<dbReference type="SMART" id="SM00387">
    <property type="entry name" value="HATPase_c"/>
    <property type="match status" value="1"/>
</dbReference>
<evidence type="ECO:0000256" key="2">
    <source>
        <dbReference type="ARBA" id="ARBA00012438"/>
    </source>
</evidence>
<dbReference type="InterPro" id="IPR036890">
    <property type="entry name" value="HATPase_C_sf"/>
</dbReference>
<evidence type="ECO:0000256" key="6">
    <source>
        <dbReference type="ARBA" id="ARBA00022777"/>
    </source>
</evidence>
<dbReference type="PANTHER" id="PTHR24421">
    <property type="entry name" value="NITRATE/NITRITE SENSOR PROTEIN NARX-RELATED"/>
    <property type="match status" value="1"/>
</dbReference>
<comment type="caution">
    <text evidence="11">The sequence shown here is derived from an EMBL/GenBank/DDBJ whole genome shotgun (WGS) entry which is preliminary data.</text>
</comment>
<dbReference type="GO" id="GO:0046983">
    <property type="term" value="F:protein dimerization activity"/>
    <property type="evidence" value="ECO:0007669"/>
    <property type="project" value="InterPro"/>
</dbReference>
<dbReference type="PROSITE" id="PS50109">
    <property type="entry name" value="HIS_KIN"/>
    <property type="match status" value="1"/>
</dbReference>
<evidence type="ECO:0000256" key="3">
    <source>
        <dbReference type="ARBA" id="ARBA00022553"/>
    </source>
</evidence>
<dbReference type="InterPro" id="IPR005467">
    <property type="entry name" value="His_kinase_dom"/>
</dbReference>
<dbReference type="CDD" id="cd16917">
    <property type="entry name" value="HATPase_UhpB-NarQ-NarX-like"/>
    <property type="match status" value="1"/>
</dbReference>
<dbReference type="Proteomes" id="UP000244962">
    <property type="component" value="Unassembled WGS sequence"/>
</dbReference>
<dbReference type="PANTHER" id="PTHR24421:SF10">
    <property type="entry name" value="NITRATE_NITRITE SENSOR PROTEIN NARQ"/>
    <property type="match status" value="1"/>
</dbReference>
<dbReference type="Pfam" id="PF07730">
    <property type="entry name" value="HisKA_3"/>
    <property type="match status" value="1"/>
</dbReference>
<evidence type="ECO:0000256" key="5">
    <source>
        <dbReference type="ARBA" id="ARBA00022741"/>
    </source>
</evidence>
<proteinExistence type="predicted"/>
<dbReference type="InterPro" id="IPR003594">
    <property type="entry name" value="HATPase_dom"/>
</dbReference>
<keyword evidence="8" id="KW-0902">Two-component regulatory system</keyword>
<dbReference type="InterPro" id="IPR011712">
    <property type="entry name" value="Sig_transdc_His_kin_sub3_dim/P"/>
</dbReference>
<keyword evidence="6 11" id="KW-0418">Kinase</keyword>
<keyword evidence="3" id="KW-0597">Phosphoprotein</keyword>
<evidence type="ECO:0000313" key="11">
    <source>
        <dbReference type="EMBL" id="PWC07300.1"/>
    </source>
</evidence>
<comment type="catalytic activity">
    <reaction evidence="1">
        <text>ATP + protein L-histidine = ADP + protein N-phospho-L-histidine.</text>
        <dbReference type="EC" id="2.7.13.3"/>
    </reaction>
</comment>
<reference evidence="12" key="1">
    <citation type="submission" date="2018-04" db="EMBL/GenBank/DDBJ databases">
        <authorList>
            <person name="Liu S."/>
            <person name="Wang Z."/>
            <person name="Li J."/>
        </authorList>
    </citation>
    <scope>NUCLEOTIDE SEQUENCE [LARGE SCALE GENOMIC DNA]</scope>
    <source>
        <strain evidence="12">622</strain>
    </source>
</reference>